<dbReference type="PANTHER" id="PTHR38436">
    <property type="entry name" value="POLYKETIDE CYCLASE SNOAL-LIKE DOMAIN"/>
    <property type="match status" value="1"/>
</dbReference>
<dbReference type="AlphaFoldDB" id="A0A382UQ64"/>
<dbReference type="Gene3D" id="3.10.450.50">
    <property type="match status" value="1"/>
</dbReference>
<organism evidence="1">
    <name type="scientific">marine metagenome</name>
    <dbReference type="NCBI Taxonomy" id="408172"/>
    <lineage>
        <taxon>unclassified sequences</taxon>
        <taxon>metagenomes</taxon>
        <taxon>ecological metagenomes</taxon>
    </lineage>
</organism>
<evidence type="ECO:0008006" key="2">
    <source>
        <dbReference type="Google" id="ProtNLM"/>
    </source>
</evidence>
<name>A0A382UQ64_9ZZZZ</name>
<proteinExistence type="predicted"/>
<sequence>MERYQEHKALILSYYQELESANADNVVKVIQKYASSDIHWCGVHPFHEQNGEEAIAETFWRPFLSAWSQVQRRQDIFFAGTSEIDNTDWVISMGHFMGLLDSNWLGFPANRKITFLRYADFNCIRNGKLVRSGFFCDLIGLMHQMGINPLPLQTGASFVYPGPKTHDGLLLDPQDPYESSKTLDLVNRMREDLAELNTSGNDYPPPEFLAKTWHNNMIWYGPAGIGATYTIPRYQEQHQYPFRSGLSGKVFRGHVCRFAEGNYAGWFGWPSLTNTPAG</sequence>
<dbReference type="InterPro" id="IPR009959">
    <property type="entry name" value="Cyclase_SnoaL-like"/>
</dbReference>
<evidence type="ECO:0000313" key="1">
    <source>
        <dbReference type="EMBL" id="SVD36389.1"/>
    </source>
</evidence>
<gene>
    <name evidence="1" type="ORF">METZ01_LOCUS389243</name>
</gene>
<dbReference type="EMBL" id="UINC01145952">
    <property type="protein sequence ID" value="SVD36389.1"/>
    <property type="molecule type" value="Genomic_DNA"/>
</dbReference>
<dbReference type="PANTHER" id="PTHR38436:SF1">
    <property type="entry name" value="ESTER CYCLASE"/>
    <property type="match status" value="1"/>
</dbReference>
<protein>
    <recommendedName>
        <fullName evidence="2">SnoaL-like domain-containing protein</fullName>
    </recommendedName>
</protein>
<dbReference type="SUPFAM" id="SSF54427">
    <property type="entry name" value="NTF2-like"/>
    <property type="match status" value="2"/>
</dbReference>
<dbReference type="InterPro" id="IPR032710">
    <property type="entry name" value="NTF2-like_dom_sf"/>
</dbReference>
<dbReference type="GO" id="GO:0030638">
    <property type="term" value="P:polyketide metabolic process"/>
    <property type="evidence" value="ECO:0007669"/>
    <property type="project" value="InterPro"/>
</dbReference>
<feature type="non-terminal residue" evidence="1">
    <location>
        <position position="278"/>
    </location>
</feature>
<reference evidence="1" key="1">
    <citation type="submission" date="2018-05" db="EMBL/GenBank/DDBJ databases">
        <authorList>
            <person name="Lanie J.A."/>
            <person name="Ng W.-L."/>
            <person name="Kazmierczak K.M."/>
            <person name="Andrzejewski T.M."/>
            <person name="Davidsen T.M."/>
            <person name="Wayne K.J."/>
            <person name="Tettelin H."/>
            <person name="Glass J.I."/>
            <person name="Rusch D."/>
            <person name="Podicherti R."/>
            <person name="Tsui H.-C.T."/>
            <person name="Winkler M.E."/>
        </authorList>
    </citation>
    <scope>NUCLEOTIDE SEQUENCE</scope>
</reference>
<accession>A0A382UQ64</accession>